<dbReference type="EMBL" id="MUGX01000026">
    <property type="protein sequence ID" value="OXA85201.1"/>
    <property type="molecule type" value="Genomic_DNA"/>
</dbReference>
<name>A0A0D0EZ93_9FLAO</name>
<dbReference type="EMBL" id="JPRK01000021">
    <property type="protein sequence ID" value="KIO50957.1"/>
    <property type="molecule type" value="Genomic_DNA"/>
</dbReference>
<reference evidence="1 3" key="1">
    <citation type="submission" date="2015-01" db="EMBL/GenBank/DDBJ databases">
        <title>Genome of Flavobacterium hibernum DSM 12611.</title>
        <authorList>
            <person name="Stropko S.J."/>
            <person name="Pipes S.E."/>
            <person name="Newman J.D."/>
        </authorList>
    </citation>
    <scope>NUCLEOTIDE SEQUENCE [LARGE SCALE GENOMIC DNA]</scope>
    <source>
        <strain evidence="1 3">DSM 12611</strain>
    </source>
</reference>
<dbReference type="Proteomes" id="UP000198302">
    <property type="component" value="Unassembled WGS sequence"/>
</dbReference>
<comment type="caution">
    <text evidence="1">The sequence shown here is derived from an EMBL/GenBank/DDBJ whole genome shotgun (WGS) entry which is preliminary data.</text>
</comment>
<evidence type="ECO:0000313" key="3">
    <source>
        <dbReference type="Proteomes" id="UP000032061"/>
    </source>
</evidence>
<proteinExistence type="predicted"/>
<dbReference type="AlphaFoldDB" id="A0A0D0EZ93"/>
<dbReference type="Proteomes" id="UP000032061">
    <property type="component" value="Unassembled WGS sequence"/>
</dbReference>
<dbReference type="STRING" id="37752.IW18_20450"/>
<reference evidence="2 4" key="2">
    <citation type="submission" date="2016-11" db="EMBL/GenBank/DDBJ databases">
        <title>Whole genomes of Flavobacteriaceae.</title>
        <authorList>
            <person name="Stine C."/>
            <person name="Li C."/>
            <person name="Tadesse D."/>
        </authorList>
    </citation>
    <scope>NUCLEOTIDE SEQUENCE [LARGE SCALE GENOMIC DNA]</scope>
    <source>
        <strain evidence="2 4">ATCC 51468</strain>
    </source>
</reference>
<evidence type="ECO:0000313" key="4">
    <source>
        <dbReference type="Proteomes" id="UP000198302"/>
    </source>
</evidence>
<accession>A0A0D0EZ93</accession>
<gene>
    <name evidence="2" type="ORF">B0A73_17790</name>
    <name evidence="1" type="ORF">IW18_20450</name>
</gene>
<evidence type="ECO:0000313" key="2">
    <source>
        <dbReference type="EMBL" id="OXA85201.1"/>
    </source>
</evidence>
<dbReference type="OrthoDB" id="1302475at2"/>
<dbReference type="RefSeq" id="WP_041520028.1">
    <property type="nucleotide sequence ID" value="NZ_JPRK01000021.1"/>
</dbReference>
<sequence>MINFTKQPLTINPAYNDSIIEYSSTLTGVTYSNIYVGTNVFKTYPIGGIFTYNLKPIVSVLINENQFKDSILPDFTAAYVYEDNTLNYNLQPVIRVYNNSTYEETIPSWQFIKSVEQLIGYREKSEVEKSIRVLLPTNNKTDYFLPYFEGYPTDFAIYGIPEGATYYFRNITTISQSPTFTGETFGTQRVYLSDGGKNEYASNFLGLSTTENLVELWVNGSFNSNITIKRNNSRSGVYLKWFNNSGSYSYWLFDPVYTETIQTKTLDDLNGGWDNLQNVSATSRIAGKSASKTLKVSTRYTSQEKEYITSILTSPMVEMYVSDKPFNKTDINKFIGVTINDGSTTNTNKSTNNKMDLTITLPAIYTQTL</sequence>
<keyword evidence="4" id="KW-1185">Reference proteome</keyword>
<organism evidence="1 3">
    <name type="scientific">Flavobacterium hibernum</name>
    <dbReference type="NCBI Taxonomy" id="37752"/>
    <lineage>
        <taxon>Bacteria</taxon>
        <taxon>Pseudomonadati</taxon>
        <taxon>Bacteroidota</taxon>
        <taxon>Flavobacteriia</taxon>
        <taxon>Flavobacteriales</taxon>
        <taxon>Flavobacteriaceae</taxon>
        <taxon>Flavobacterium</taxon>
    </lineage>
</organism>
<protein>
    <submittedName>
        <fullName evidence="1">Uncharacterized protein</fullName>
    </submittedName>
</protein>
<evidence type="ECO:0000313" key="1">
    <source>
        <dbReference type="EMBL" id="KIO50957.1"/>
    </source>
</evidence>